<name>A0ABW0Z3L2_9ACTN</name>
<accession>A0ABW0Z3L2</accession>
<evidence type="ECO:0000313" key="3">
    <source>
        <dbReference type="Proteomes" id="UP001596083"/>
    </source>
</evidence>
<gene>
    <name evidence="2" type="ORF">ACFP1Z_24845</name>
</gene>
<dbReference type="InterPro" id="IPR007278">
    <property type="entry name" value="DUF397"/>
</dbReference>
<evidence type="ECO:0000313" key="2">
    <source>
        <dbReference type="EMBL" id="MFC5723395.1"/>
    </source>
</evidence>
<dbReference type="RefSeq" id="WP_390319605.1">
    <property type="nucleotide sequence ID" value="NZ_JBHSPB010000017.1"/>
</dbReference>
<dbReference type="Proteomes" id="UP001596083">
    <property type="component" value="Unassembled WGS sequence"/>
</dbReference>
<feature type="domain" description="DUF397" evidence="1">
    <location>
        <begin position="11"/>
        <end position="63"/>
    </location>
</feature>
<comment type="caution">
    <text evidence="2">The sequence shown here is derived from an EMBL/GenBank/DDBJ whole genome shotgun (WGS) entry which is preliminary data.</text>
</comment>
<dbReference type="EMBL" id="JBHSPB010000017">
    <property type="protein sequence ID" value="MFC5723395.1"/>
    <property type="molecule type" value="Genomic_DNA"/>
</dbReference>
<protein>
    <submittedName>
        <fullName evidence="2">DUF397 domain-containing protein</fullName>
    </submittedName>
</protein>
<keyword evidence="3" id="KW-1185">Reference proteome</keyword>
<dbReference type="Pfam" id="PF04149">
    <property type="entry name" value="DUF397"/>
    <property type="match status" value="1"/>
</dbReference>
<evidence type="ECO:0000259" key="1">
    <source>
        <dbReference type="Pfam" id="PF04149"/>
    </source>
</evidence>
<reference evidence="3" key="1">
    <citation type="journal article" date="2019" name="Int. J. Syst. Evol. Microbiol.">
        <title>The Global Catalogue of Microorganisms (GCM) 10K type strain sequencing project: providing services to taxonomists for standard genome sequencing and annotation.</title>
        <authorList>
            <consortium name="The Broad Institute Genomics Platform"/>
            <consortium name="The Broad Institute Genome Sequencing Center for Infectious Disease"/>
            <person name="Wu L."/>
            <person name="Ma J."/>
        </authorList>
    </citation>
    <scope>NUCLEOTIDE SEQUENCE [LARGE SCALE GENOMIC DNA]</scope>
    <source>
        <strain evidence="3">CGMCC 4.7304</strain>
    </source>
</reference>
<sequence length="74" mass="7723">MPAVCPDGSIAAWRKSSYSNEGPTCLEVADQHPGAVPVRDSKAPARGHLVFGNEAWSRFVTAVTAASGEALQTP</sequence>
<organism evidence="2 3">
    <name type="scientific">Streptomyces gamaensis</name>
    <dbReference type="NCBI Taxonomy" id="1763542"/>
    <lineage>
        <taxon>Bacteria</taxon>
        <taxon>Bacillati</taxon>
        <taxon>Actinomycetota</taxon>
        <taxon>Actinomycetes</taxon>
        <taxon>Kitasatosporales</taxon>
        <taxon>Streptomycetaceae</taxon>
        <taxon>Streptomyces</taxon>
    </lineage>
</organism>
<proteinExistence type="predicted"/>